<protein>
    <recommendedName>
        <fullName evidence="3">Metallopeptidase family protein</fullName>
    </recommendedName>
</protein>
<evidence type="ECO:0000313" key="1">
    <source>
        <dbReference type="EMBL" id="OGG62576.1"/>
    </source>
</evidence>
<name>A0A1F6DMG0_9BACT</name>
<dbReference type="InterPro" id="IPR010428">
    <property type="entry name" value="Zincin_1"/>
</dbReference>
<accession>A0A1F6DMG0</accession>
<evidence type="ECO:0008006" key="3">
    <source>
        <dbReference type="Google" id="ProtNLM"/>
    </source>
</evidence>
<dbReference type="SUPFAM" id="SSF55486">
    <property type="entry name" value="Metalloproteases ('zincins'), catalytic domain"/>
    <property type="match status" value="1"/>
</dbReference>
<reference evidence="1 2" key="1">
    <citation type="journal article" date="2016" name="Nat. Commun.">
        <title>Thousands of microbial genomes shed light on interconnected biogeochemical processes in an aquifer system.</title>
        <authorList>
            <person name="Anantharaman K."/>
            <person name="Brown C.T."/>
            <person name="Hug L.A."/>
            <person name="Sharon I."/>
            <person name="Castelle C.J."/>
            <person name="Probst A.J."/>
            <person name="Thomas B.C."/>
            <person name="Singh A."/>
            <person name="Wilkins M.J."/>
            <person name="Karaoz U."/>
            <person name="Brodie E.L."/>
            <person name="Williams K.H."/>
            <person name="Hubbard S.S."/>
            <person name="Banfield J.F."/>
        </authorList>
    </citation>
    <scope>NUCLEOTIDE SEQUENCE [LARGE SCALE GENOMIC DNA]</scope>
</reference>
<dbReference type="Pfam" id="PF06262">
    <property type="entry name" value="Zincin_1"/>
    <property type="match status" value="1"/>
</dbReference>
<sequence length="129" mass="14730">MDRGEFEKLAQEGFLLIPEKFRERIHNVALLVEDEPSEEVRIQEGLASGETLLGLYQGIPATSRGDSYGVGETLPDTITLFKVPIEEAAREDGEDVRTIIAETIWHEYAHYFGMDEDEVRFREELRNGM</sequence>
<dbReference type="Gene3D" id="3.30.2010.20">
    <property type="match status" value="1"/>
</dbReference>
<proteinExistence type="predicted"/>
<dbReference type="Proteomes" id="UP000178532">
    <property type="component" value="Unassembled WGS sequence"/>
</dbReference>
<comment type="caution">
    <text evidence="1">The sequence shown here is derived from an EMBL/GenBank/DDBJ whole genome shotgun (WGS) entry which is preliminary data.</text>
</comment>
<gene>
    <name evidence="1" type="ORF">A3C19_01185</name>
</gene>
<organism evidence="1 2">
    <name type="scientific">Candidatus Kaiserbacteria bacterium RIFCSPHIGHO2_02_FULL_54_22</name>
    <dbReference type="NCBI Taxonomy" id="1798495"/>
    <lineage>
        <taxon>Bacteria</taxon>
        <taxon>Candidatus Kaiseribacteriota</taxon>
    </lineage>
</organism>
<dbReference type="AlphaFoldDB" id="A0A1F6DMG0"/>
<dbReference type="CDD" id="cd12952">
    <property type="entry name" value="MMP_ACEL2062"/>
    <property type="match status" value="1"/>
</dbReference>
<evidence type="ECO:0000313" key="2">
    <source>
        <dbReference type="Proteomes" id="UP000178532"/>
    </source>
</evidence>
<dbReference type="EMBL" id="MFLI01000006">
    <property type="protein sequence ID" value="OGG62576.1"/>
    <property type="molecule type" value="Genomic_DNA"/>
</dbReference>
<dbReference type="InterPro" id="IPR038555">
    <property type="entry name" value="Zincin_1_sf"/>
</dbReference>